<dbReference type="SMART" id="SM00355">
    <property type="entry name" value="ZnF_C2H2"/>
    <property type="match status" value="8"/>
</dbReference>
<evidence type="ECO:0000259" key="7">
    <source>
        <dbReference type="PROSITE" id="PS50157"/>
    </source>
</evidence>
<keyword evidence="1" id="KW-0479">Metal-binding</keyword>
<dbReference type="Pfam" id="PF00096">
    <property type="entry name" value="zf-C2H2"/>
    <property type="match status" value="2"/>
</dbReference>
<feature type="compositionally biased region" description="Basic and acidic residues" evidence="6">
    <location>
        <begin position="307"/>
        <end position="323"/>
    </location>
</feature>
<comment type="caution">
    <text evidence="8">The sequence shown here is derived from an EMBL/GenBank/DDBJ whole genome shotgun (WGS) entry which is preliminary data.</text>
</comment>
<dbReference type="Proteomes" id="UP001374579">
    <property type="component" value="Unassembled WGS sequence"/>
</dbReference>
<dbReference type="InterPro" id="IPR036236">
    <property type="entry name" value="Znf_C2H2_sf"/>
</dbReference>
<dbReference type="Gene3D" id="3.30.160.60">
    <property type="entry name" value="Classic Zinc Finger"/>
    <property type="match status" value="4"/>
</dbReference>
<feature type="region of interest" description="Disordered" evidence="6">
    <location>
        <begin position="1"/>
        <end position="29"/>
    </location>
</feature>
<feature type="domain" description="C2H2-type" evidence="7">
    <location>
        <begin position="629"/>
        <end position="657"/>
    </location>
</feature>
<feature type="domain" description="C2H2-type" evidence="7">
    <location>
        <begin position="596"/>
        <end position="623"/>
    </location>
</feature>
<feature type="region of interest" description="Disordered" evidence="6">
    <location>
        <begin position="511"/>
        <end position="535"/>
    </location>
</feature>
<evidence type="ECO:0000256" key="6">
    <source>
        <dbReference type="SAM" id="MobiDB-lite"/>
    </source>
</evidence>
<dbReference type="PANTHER" id="PTHR24409:SF295">
    <property type="entry name" value="AZ2-RELATED"/>
    <property type="match status" value="1"/>
</dbReference>
<protein>
    <recommendedName>
        <fullName evidence="7">C2H2-type domain-containing protein</fullName>
    </recommendedName>
</protein>
<dbReference type="GO" id="GO:0000981">
    <property type="term" value="F:DNA-binding transcription factor activity, RNA polymerase II-specific"/>
    <property type="evidence" value="ECO:0007669"/>
    <property type="project" value="TreeGrafter"/>
</dbReference>
<dbReference type="GO" id="GO:0008270">
    <property type="term" value="F:zinc ion binding"/>
    <property type="evidence" value="ECO:0007669"/>
    <property type="project" value="UniProtKB-KW"/>
</dbReference>
<dbReference type="PROSITE" id="PS50157">
    <property type="entry name" value="ZINC_FINGER_C2H2_2"/>
    <property type="match status" value="8"/>
</dbReference>
<feature type="domain" description="C2H2-type" evidence="7">
    <location>
        <begin position="456"/>
        <end position="483"/>
    </location>
</feature>
<reference evidence="8 9" key="1">
    <citation type="submission" date="2024-02" db="EMBL/GenBank/DDBJ databases">
        <title>Chromosome-scale genome assembly of the rough periwinkle Littorina saxatilis.</title>
        <authorList>
            <person name="De Jode A."/>
            <person name="Faria R."/>
            <person name="Formenti G."/>
            <person name="Sims Y."/>
            <person name="Smith T.P."/>
            <person name="Tracey A."/>
            <person name="Wood J.M.D."/>
            <person name="Zagrodzka Z.B."/>
            <person name="Johannesson K."/>
            <person name="Butlin R.K."/>
            <person name="Leder E.H."/>
        </authorList>
    </citation>
    <scope>NUCLEOTIDE SEQUENCE [LARGE SCALE GENOMIC DNA]</scope>
    <source>
        <strain evidence="8">Snail1</strain>
        <tissue evidence="8">Muscle</tissue>
    </source>
</reference>
<dbReference type="GO" id="GO:0005634">
    <property type="term" value="C:nucleus"/>
    <property type="evidence" value="ECO:0007669"/>
    <property type="project" value="TreeGrafter"/>
</dbReference>
<feature type="region of interest" description="Disordered" evidence="6">
    <location>
        <begin position="154"/>
        <end position="198"/>
    </location>
</feature>
<dbReference type="GO" id="GO:0000977">
    <property type="term" value="F:RNA polymerase II transcription regulatory region sequence-specific DNA binding"/>
    <property type="evidence" value="ECO:0007669"/>
    <property type="project" value="TreeGrafter"/>
</dbReference>
<evidence type="ECO:0000256" key="4">
    <source>
        <dbReference type="ARBA" id="ARBA00022833"/>
    </source>
</evidence>
<feature type="domain" description="C2H2-type" evidence="7">
    <location>
        <begin position="657"/>
        <end position="687"/>
    </location>
</feature>
<organism evidence="8 9">
    <name type="scientific">Littorina saxatilis</name>
    <dbReference type="NCBI Taxonomy" id="31220"/>
    <lineage>
        <taxon>Eukaryota</taxon>
        <taxon>Metazoa</taxon>
        <taxon>Spiralia</taxon>
        <taxon>Lophotrochozoa</taxon>
        <taxon>Mollusca</taxon>
        <taxon>Gastropoda</taxon>
        <taxon>Caenogastropoda</taxon>
        <taxon>Littorinimorpha</taxon>
        <taxon>Littorinoidea</taxon>
        <taxon>Littorinidae</taxon>
        <taxon>Littorina</taxon>
    </lineage>
</organism>
<feature type="domain" description="C2H2-type" evidence="7">
    <location>
        <begin position="568"/>
        <end position="595"/>
    </location>
</feature>
<proteinExistence type="predicted"/>
<dbReference type="SUPFAM" id="SSF57667">
    <property type="entry name" value="beta-beta-alpha zinc fingers"/>
    <property type="match status" value="5"/>
</dbReference>
<feature type="compositionally biased region" description="Polar residues" evidence="6">
    <location>
        <begin position="173"/>
        <end position="183"/>
    </location>
</feature>
<evidence type="ECO:0000256" key="1">
    <source>
        <dbReference type="ARBA" id="ARBA00022723"/>
    </source>
</evidence>
<evidence type="ECO:0000313" key="9">
    <source>
        <dbReference type="Proteomes" id="UP001374579"/>
    </source>
</evidence>
<dbReference type="AlphaFoldDB" id="A0AAN9B6L1"/>
<accession>A0AAN9B6L1</accession>
<keyword evidence="2" id="KW-0677">Repeat</keyword>
<evidence type="ECO:0000256" key="2">
    <source>
        <dbReference type="ARBA" id="ARBA00022737"/>
    </source>
</evidence>
<feature type="domain" description="C2H2-type" evidence="7">
    <location>
        <begin position="425"/>
        <end position="449"/>
    </location>
</feature>
<evidence type="ECO:0000313" key="8">
    <source>
        <dbReference type="EMBL" id="KAK7099644.1"/>
    </source>
</evidence>
<gene>
    <name evidence="8" type="ORF">V1264_022727</name>
</gene>
<keyword evidence="9" id="KW-1185">Reference proteome</keyword>
<dbReference type="PANTHER" id="PTHR24409">
    <property type="entry name" value="ZINC FINGER PROTEIN 142"/>
    <property type="match status" value="1"/>
</dbReference>
<sequence length="694" mass="78447">MELLTKELHSQTSQGRRVMAKRRRKGESPTGFTVHMDNATYSRWRDVGVTLQLAGDEDIARYLLHSYEKGKRERQSEATLCTRCQSPLTLVCLDCDTDMTQATLTSQLAQKDHDPLTPVPYTLTSEPGQVLFGGTLHGGCDQVVVKEEEPHAAGISERHFDRQVSGPRPHTALSPQEQAQGETEVQKESETRREDRAVAEMEEEAQIYCETETHRETEPQWETETLRETETRRETEPWAECDDVSLDAASPLPALSEEDPTSDPQACMLLKEDASLQHTAEVKAQVSGSVQTLYPDGQADVMQVTPCHHDNDKPQVTPCHRDDDLPEASDQDSVKSKTSTRRSNAARRRPVRQSAPIPANKGMNRETNGDSFGEMNSAIEVMKSETNREMHGEMNSSEMNSETGEMKDEIKGTTRCSGNSGAGGATCGQCGKRFKSRYNVQLHVKVAHTPGFKWKHQCHLCEKSFRNKGECLSHIAAHSHINPHQCHRCGKTFRHKQSVVRHAASCGLVKPRRRAGDGDASGGKKPVKKRGGDGGSHVCELCGKTFKSRRNMRIHIQTLHTENYVWKHKCEFCPKTFRNRGECVAHSSTHDNVKLYLCCHCGKSFRHKQSLTRHGLDCGVQRPRKVPRLDCEVCHKEFRKRTSLVEHVRALHKDEARQCMRCGQCFIWRNSLRRHLQRESCTKRKRPTKKPKLK</sequence>
<feature type="region of interest" description="Disordered" evidence="6">
    <location>
        <begin position="213"/>
        <end position="245"/>
    </location>
</feature>
<feature type="compositionally biased region" description="Basic residues" evidence="6">
    <location>
        <begin position="338"/>
        <end position="351"/>
    </location>
</feature>
<evidence type="ECO:0000256" key="5">
    <source>
        <dbReference type="PROSITE-ProRule" id="PRU00042"/>
    </source>
</evidence>
<keyword evidence="3 5" id="KW-0863">Zinc-finger</keyword>
<feature type="domain" description="C2H2-type" evidence="7">
    <location>
        <begin position="484"/>
        <end position="511"/>
    </location>
</feature>
<feature type="compositionally biased region" description="Basic and acidic residues" evidence="6">
    <location>
        <begin position="213"/>
        <end position="236"/>
    </location>
</feature>
<dbReference type="InterPro" id="IPR013087">
    <property type="entry name" value="Znf_C2H2_type"/>
</dbReference>
<feature type="domain" description="C2H2-type" evidence="7">
    <location>
        <begin position="537"/>
        <end position="565"/>
    </location>
</feature>
<feature type="region of interest" description="Disordered" evidence="6">
    <location>
        <begin position="303"/>
        <end position="373"/>
    </location>
</feature>
<keyword evidence="4" id="KW-0862">Zinc</keyword>
<name>A0AAN9B6L1_9CAEN</name>
<dbReference type="EMBL" id="JBAMIC010000011">
    <property type="protein sequence ID" value="KAK7099644.1"/>
    <property type="molecule type" value="Genomic_DNA"/>
</dbReference>
<feature type="compositionally biased region" description="Basic and acidic residues" evidence="6">
    <location>
        <begin position="184"/>
        <end position="198"/>
    </location>
</feature>
<evidence type="ECO:0000256" key="3">
    <source>
        <dbReference type="ARBA" id="ARBA00022771"/>
    </source>
</evidence>
<dbReference type="PROSITE" id="PS00028">
    <property type="entry name" value="ZINC_FINGER_C2H2_1"/>
    <property type="match status" value="4"/>
</dbReference>